<feature type="chain" id="PRO_5005488289" evidence="4">
    <location>
        <begin position="24"/>
        <end position="196"/>
    </location>
</feature>
<dbReference type="PANTHER" id="PTHR12236">
    <property type="entry name" value="STRUCTURAL CONTITUENT OF CUTICLE"/>
    <property type="match status" value="1"/>
</dbReference>
<feature type="compositionally biased region" description="Pro residues" evidence="3">
    <location>
        <begin position="166"/>
        <end position="181"/>
    </location>
</feature>
<feature type="compositionally biased region" description="Pro residues" evidence="3">
    <location>
        <begin position="107"/>
        <end position="159"/>
    </location>
</feature>
<dbReference type="Pfam" id="PF00379">
    <property type="entry name" value="Chitin_bind_4"/>
    <property type="match status" value="1"/>
</dbReference>
<dbReference type="PANTHER" id="PTHR12236:SF79">
    <property type="entry name" value="CUTICULAR PROTEIN 50CB-RELATED"/>
    <property type="match status" value="1"/>
</dbReference>
<reference evidence="5" key="1">
    <citation type="submission" date="2014-05" db="EMBL/GenBank/DDBJ databases">
        <authorList>
            <person name="Chronopoulou M."/>
        </authorList>
    </citation>
    <scope>NUCLEOTIDE SEQUENCE</scope>
    <source>
        <tissue evidence="5">Whole organism</tissue>
    </source>
</reference>
<feature type="region of interest" description="Disordered" evidence="3">
    <location>
        <begin position="107"/>
        <end position="196"/>
    </location>
</feature>
<dbReference type="GO" id="GO:0042302">
    <property type="term" value="F:structural constituent of cuticle"/>
    <property type="evidence" value="ECO:0007669"/>
    <property type="project" value="UniProtKB-UniRule"/>
</dbReference>
<sequence length="196" mass="21313">FAQERFNMKVFIVLAFLAVSATAQYPTQYPASAPAPVAPQAAYNFNYNVVDDETLNFGLEEDRNGAETHGEYRVALPDGRTQIVTYKVIEDSGFVADVKYEGEVLPFTPPQPAPSKPAPPPPAVYKPLPPPPPPPAPKPAPVYYRPPRPSPPAPEPKPAPVYYRPLPSPPPSAPAPVPRPAPPRKEYGPVRFNPFG</sequence>
<evidence type="ECO:0000256" key="1">
    <source>
        <dbReference type="ARBA" id="ARBA00022460"/>
    </source>
</evidence>
<evidence type="ECO:0000313" key="5">
    <source>
        <dbReference type="EMBL" id="CDW32239.1"/>
    </source>
</evidence>
<keyword evidence="1 2" id="KW-0193">Cuticle</keyword>
<dbReference type="GO" id="GO:0005615">
    <property type="term" value="C:extracellular space"/>
    <property type="evidence" value="ECO:0007669"/>
    <property type="project" value="TreeGrafter"/>
</dbReference>
<feature type="non-terminal residue" evidence="5">
    <location>
        <position position="1"/>
    </location>
</feature>
<dbReference type="EMBL" id="HACA01014878">
    <property type="protein sequence ID" value="CDW32239.1"/>
    <property type="molecule type" value="Transcribed_RNA"/>
</dbReference>
<organism evidence="5">
    <name type="scientific">Lepeophtheirus salmonis</name>
    <name type="common">Salmon louse</name>
    <name type="synonym">Caligus salmonis</name>
    <dbReference type="NCBI Taxonomy" id="72036"/>
    <lineage>
        <taxon>Eukaryota</taxon>
        <taxon>Metazoa</taxon>
        <taxon>Ecdysozoa</taxon>
        <taxon>Arthropoda</taxon>
        <taxon>Crustacea</taxon>
        <taxon>Multicrustacea</taxon>
        <taxon>Hexanauplia</taxon>
        <taxon>Copepoda</taxon>
        <taxon>Siphonostomatoida</taxon>
        <taxon>Caligidae</taxon>
        <taxon>Lepeophtheirus</taxon>
    </lineage>
</organism>
<name>A0A0K2U1T3_LEPSM</name>
<proteinExistence type="predicted"/>
<evidence type="ECO:0000256" key="3">
    <source>
        <dbReference type="SAM" id="MobiDB-lite"/>
    </source>
</evidence>
<protein>
    <submittedName>
        <fullName evidence="5">Putative LOC100870303 [Apis florea]</fullName>
    </submittedName>
</protein>
<accession>A0A0K2U1T3</accession>
<dbReference type="InterPro" id="IPR051217">
    <property type="entry name" value="Insect_Cuticle_Struc_Prot"/>
</dbReference>
<dbReference type="InterPro" id="IPR000618">
    <property type="entry name" value="Insect_cuticle"/>
</dbReference>
<feature type="signal peptide" evidence="4">
    <location>
        <begin position="1"/>
        <end position="23"/>
    </location>
</feature>
<evidence type="ECO:0000256" key="4">
    <source>
        <dbReference type="SAM" id="SignalP"/>
    </source>
</evidence>
<dbReference type="PROSITE" id="PS51155">
    <property type="entry name" value="CHIT_BIND_RR_2"/>
    <property type="match status" value="1"/>
</dbReference>
<dbReference type="AlphaFoldDB" id="A0A0K2U1T3"/>
<dbReference type="GO" id="GO:0031012">
    <property type="term" value="C:extracellular matrix"/>
    <property type="evidence" value="ECO:0007669"/>
    <property type="project" value="TreeGrafter"/>
</dbReference>
<evidence type="ECO:0000256" key="2">
    <source>
        <dbReference type="PROSITE-ProRule" id="PRU00497"/>
    </source>
</evidence>
<dbReference type="PRINTS" id="PR01217">
    <property type="entry name" value="PRICHEXTENSN"/>
</dbReference>
<keyword evidence="4" id="KW-0732">Signal</keyword>